<dbReference type="GO" id="GO:0000155">
    <property type="term" value="F:phosphorelay sensor kinase activity"/>
    <property type="evidence" value="ECO:0007669"/>
    <property type="project" value="InterPro"/>
</dbReference>
<keyword evidence="3" id="KW-0597">Phosphoprotein</keyword>
<dbReference type="CDD" id="cd00082">
    <property type="entry name" value="HisKA"/>
    <property type="match status" value="1"/>
</dbReference>
<evidence type="ECO:0000256" key="2">
    <source>
        <dbReference type="ARBA" id="ARBA00012438"/>
    </source>
</evidence>
<evidence type="ECO:0000256" key="4">
    <source>
        <dbReference type="ARBA" id="ARBA00022679"/>
    </source>
</evidence>
<keyword evidence="4" id="KW-0808">Transferase</keyword>
<gene>
    <name evidence="8" type="ORF">SAMN05216167_12381</name>
</gene>
<dbReference type="PRINTS" id="PR00344">
    <property type="entry name" value="BCTRLSENSOR"/>
</dbReference>
<name>A0A1I2EXC5_9BACT</name>
<evidence type="ECO:0000259" key="7">
    <source>
        <dbReference type="PROSITE" id="PS50109"/>
    </source>
</evidence>
<dbReference type="Pfam" id="PF00512">
    <property type="entry name" value="HisKA"/>
    <property type="match status" value="1"/>
</dbReference>
<proteinExistence type="predicted"/>
<dbReference type="EMBL" id="FOLQ01000023">
    <property type="protein sequence ID" value="SFE97267.1"/>
    <property type="molecule type" value="Genomic_DNA"/>
</dbReference>
<reference evidence="8 9" key="1">
    <citation type="submission" date="2016-10" db="EMBL/GenBank/DDBJ databases">
        <authorList>
            <person name="de Groot N.N."/>
        </authorList>
    </citation>
    <scope>NUCLEOTIDE SEQUENCE [LARGE SCALE GENOMIC DNA]</scope>
    <source>
        <strain evidence="8 9">DSM 26130</strain>
    </source>
</reference>
<dbReference type="PROSITE" id="PS50109">
    <property type="entry name" value="HIS_KIN"/>
    <property type="match status" value="1"/>
</dbReference>
<evidence type="ECO:0000313" key="8">
    <source>
        <dbReference type="EMBL" id="SFE97267.1"/>
    </source>
</evidence>
<keyword evidence="6" id="KW-0902">Two-component regulatory system</keyword>
<dbReference type="PANTHER" id="PTHR43711">
    <property type="entry name" value="TWO-COMPONENT HISTIDINE KINASE"/>
    <property type="match status" value="1"/>
</dbReference>
<dbReference type="OrthoDB" id="9811889at2"/>
<dbReference type="SMART" id="SM00388">
    <property type="entry name" value="HisKA"/>
    <property type="match status" value="1"/>
</dbReference>
<dbReference type="SUPFAM" id="SSF47384">
    <property type="entry name" value="Homodimeric domain of signal transducing histidine kinase"/>
    <property type="match status" value="1"/>
</dbReference>
<feature type="domain" description="Histidine kinase" evidence="7">
    <location>
        <begin position="209"/>
        <end position="426"/>
    </location>
</feature>
<dbReference type="EC" id="2.7.13.3" evidence="2"/>
<evidence type="ECO:0000313" key="9">
    <source>
        <dbReference type="Proteomes" id="UP000198598"/>
    </source>
</evidence>
<keyword evidence="9" id="KW-1185">Reference proteome</keyword>
<dbReference type="STRING" id="662367.SAMN05216167_12381"/>
<dbReference type="InterPro" id="IPR003594">
    <property type="entry name" value="HATPase_dom"/>
</dbReference>
<dbReference type="Gene3D" id="3.30.450.40">
    <property type="match status" value="1"/>
</dbReference>
<dbReference type="InterPro" id="IPR005467">
    <property type="entry name" value="His_kinase_dom"/>
</dbReference>
<keyword evidence="5 8" id="KW-0418">Kinase</keyword>
<dbReference type="InterPro" id="IPR036097">
    <property type="entry name" value="HisK_dim/P_sf"/>
</dbReference>
<dbReference type="RefSeq" id="WP_093833493.1">
    <property type="nucleotide sequence ID" value="NZ_FOLQ01000023.1"/>
</dbReference>
<dbReference type="Gene3D" id="3.30.565.10">
    <property type="entry name" value="Histidine kinase-like ATPase, C-terminal domain"/>
    <property type="match status" value="1"/>
</dbReference>
<protein>
    <recommendedName>
        <fullName evidence="2">histidine kinase</fullName>
        <ecNumber evidence="2">2.7.13.3</ecNumber>
    </recommendedName>
</protein>
<dbReference type="CDD" id="cd00075">
    <property type="entry name" value="HATPase"/>
    <property type="match status" value="1"/>
</dbReference>
<dbReference type="InterPro" id="IPR050736">
    <property type="entry name" value="Sensor_HK_Regulatory"/>
</dbReference>
<organism evidence="8 9">
    <name type="scientific">Spirosoma endophyticum</name>
    <dbReference type="NCBI Taxonomy" id="662367"/>
    <lineage>
        <taxon>Bacteria</taxon>
        <taxon>Pseudomonadati</taxon>
        <taxon>Bacteroidota</taxon>
        <taxon>Cytophagia</taxon>
        <taxon>Cytophagales</taxon>
        <taxon>Cytophagaceae</taxon>
        <taxon>Spirosoma</taxon>
    </lineage>
</organism>
<dbReference type="PANTHER" id="PTHR43711:SF26">
    <property type="entry name" value="SENSOR HISTIDINE KINASE RCSC"/>
    <property type="match status" value="1"/>
</dbReference>
<evidence type="ECO:0000256" key="5">
    <source>
        <dbReference type="ARBA" id="ARBA00022777"/>
    </source>
</evidence>
<evidence type="ECO:0000256" key="1">
    <source>
        <dbReference type="ARBA" id="ARBA00000085"/>
    </source>
</evidence>
<accession>A0A1I2EXC5</accession>
<comment type="catalytic activity">
    <reaction evidence="1">
        <text>ATP + protein L-histidine = ADP + protein N-phospho-L-histidine.</text>
        <dbReference type="EC" id="2.7.13.3"/>
    </reaction>
</comment>
<dbReference type="SMART" id="SM00387">
    <property type="entry name" value="HATPase_c"/>
    <property type="match status" value="1"/>
</dbReference>
<dbReference type="InterPro" id="IPR003018">
    <property type="entry name" value="GAF"/>
</dbReference>
<evidence type="ECO:0000256" key="6">
    <source>
        <dbReference type="ARBA" id="ARBA00023012"/>
    </source>
</evidence>
<dbReference type="InterPro" id="IPR003661">
    <property type="entry name" value="HisK_dim/P_dom"/>
</dbReference>
<dbReference type="SUPFAM" id="SSF55781">
    <property type="entry name" value="GAF domain-like"/>
    <property type="match status" value="1"/>
</dbReference>
<dbReference type="Gene3D" id="1.10.287.130">
    <property type="match status" value="1"/>
</dbReference>
<dbReference type="SMART" id="SM00065">
    <property type="entry name" value="GAF"/>
    <property type="match status" value="1"/>
</dbReference>
<dbReference type="Proteomes" id="UP000198598">
    <property type="component" value="Unassembled WGS sequence"/>
</dbReference>
<dbReference type="InterPro" id="IPR036890">
    <property type="entry name" value="HATPase_C_sf"/>
</dbReference>
<dbReference type="AlphaFoldDB" id="A0A1I2EXC5"/>
<dbReference type="InterPro" id="IPR029016">
    <property type="entry name" value="GAF-like_dom_sf"/>
</dbReference>
<dbReference type="SUPFAM" id="SSF55874">
    <property type="entry name" value="ATPase domain of HSP90 chaperone/DNA topoisomerase II/histidine kinase"/>
    <property type="match status" value="1"/>
</dbReference>
<dbReference type="InterPro" id="IPR004358">
    <property type="entry name" value="Sig_transdc_His_kin-like_C"/>
</dbReference>
<dbReference type="Pfam" id="PF02518">
    <property type="entry name" value="HATPase_c"/>
    <property type="match status" value="1"/>
</dbReference>
<sequence>MDIPANTQAELKRLANLVHYDILDSLPEQHYEDLTQLAAHICQTPISLITFVDQERQWFKARVGFSQSQTPRTSSFCAHAILNPEQLMLVPDARLDERFAQNPLVQGEPNILFYAGVPLVTPEGYALGTLCVIDTKPNRLSETQAQALASLGRQVVALLVLGRQTTELLQAQKQGQRQVIRLQKAKLHLSKALARERELQVLKSTFVSMVSHEFRTPLTTIETSIDLINSYVGQLVGVSLSPFQRHIGIIQHEIKRFAALLSGVLTHNQLGMGKFAFHPQPVDVVGLCRELLATHFTDRPDGRQVQFRLEGSPRMVDADAFLLTHTLLNILVNAVKFSSADPRLVVRFGASEFVFEVTDQGIGIPAEDMPHLFEPFHRAHNARLIEGTGLGLSIARQFIDLHGGRLLVESQQHQGTTCRIHIPLQSAFARFT</sequence>
<dbReference type="Pfam" id="PF13185">
    <property type="entry name" value="GAF_2"/>
    <property type="match status" value="1"/>
</dbReference>
<evidence type="ECO:0000256" key="3">
    <source>
        <dbReference type="ARBA" id="ARBA00022553"/>
    </source>
</evidence>